<dbReference type="GO" id="GO:0051301">
    <property type="term" value="P:cell division"/>
    <property type="evidence" value="ECO:0007669"/>
    <property type="project" value="TreeGrafter"/>
</dbReference>
<dbReference type="SMART" id="SM00028">
    <property type="entry name" value="TPR"/>
    <property type="match status" value="3"/>
</dbReference>
<name>A0A0F9ICH6_9ZZZZ</name>
<dbReference type="EMBL" id="LAZR01014448">
    <property type="protein sequence ID" value="KKM17454.1"/>
    <property type="molecule type" value="Genomic_DNA"/>
</dbReference>
<organism evidence="2">
    <name type="scientific">marine sediment metagenome</name>
    <dbReference type="NCBI Taxonomy" id="412755"/>
    <lineage>
        <taxon>unclassified sequences</taxon>
        <taxon>metagenomes</taxon>
        <taxon>ecological metagenomes</taxon>
    </lineage>
</organism>
<evidence type="ECO:0000313" key="2">
    <source>
        <dbReference type="EMBL" id="KKM17454.1"/>
    </source>
</evidence>
<dbReference type="Gene3D" id="1.25.40.10">
    <property type="entry name" value="Tetratricopeptide repeat domain"/>
    <property type="match status" value="1"/>
</dbReference>
<accession>A0A0F9ICH6</accession>
<feature type="region of interest" description="Disordered" evidence="1">
    <location>
        <begin position="198"/>
        <end position="228"/>
    </location>
</feature>
<dbReference type="PANTHER" id="PTHR12558:SF13">
    <property type="entry name" value="CELL DIVISION CYCLE PROTEIN 27 HOMOLOG"/>
    <property type="match status" value="1"/>
</dbReference>
<reference evidence="2" key="1">
    <citation type="journal article" date="2015" name="Nature">
        <title>Complex archaea that bridge the gap between prokaryotes and eukaryotes.</title>
        <authorList>
            <person name="Spang A."/>
            <person name="Saw J.H."/>
            <person name="Jorgensen S.L."/>
            <person name="Zaremba-Niedzwiedzka K."/>
            <person name="Martijn J."/>
            <person name="Lind A.E."/>
            <person name="van Eijk R."/>
            <person name="Schleper C."/>
            <person name="Guy L."/>
            <person name="Ettema T.J."/>
        </authorList>
    </citation>
    <scope>NUCLEOTIDE SEQUENCE</scope>
</reference>
<dbReference type="AlphaFoldDB" id="A0A0F9ICH6"/>
<comment type="caution">
    <text evidence="2">The sequence shown here is derived from an EMBL/GenBank/DDBJ whole genome shotgun (WGS) entry which is preliminary data.</text>
</comment>
<dbReference type="InterPro" id="IPR011990">
    <property type="entry name" value="TPR-like_helical_dom_sf"/>
</dbReference>
<feature type="compositionally biased region" description="Polar residues" evidence="1">
    <location>
        <begin position="209"/>
        <end position="220"/>
    </location>
</feature>
<dbReference type="InterPro" id="IPR019734">
    <property type="entry name" value="TPR_rpt"/>
</dbReference>
<dbReference type="PANTHER" id="PTHR12558">
    <property type="entry name" value="CELL DIVISION CYCLE 16,23,27"/>
    <property type="match status" value="1"/>
</dbReference>
<dbReference type="PROSITE" id="PS51257">
    <property type="entry name" value="PROKAR_LIPOPROTEIN"/>
    <property type="match status" value="1"/>
</dbReference>
<protein>
    <submittedName>
        <fullName evidence="2">Uncharacterized protein</fullName>
    </submittedName>
</protein>
<sequence length="228" mass="25317">MFKTLFVPSVVLAASLVLSAVGCSSSNPGGMGAYETLAVDPNRNTDAARRHNTRGAALLEQDELPMAEREFKAALSADLFHGPAHNGLGTVYFRQKKFYLAAWEFQYAAKLMPTRPEPKNNLGLVYEAVAKLDEAAKWYEQALALEGHSVEVVGNLARVYVRKNRRDARTRELLDRIVMEDDRPEWLAWARERLVVMGPAEPAPDRQAGPSTTQPATRPTTKAMHGQR</sequence>
<dbReference type="SUPFAM" id="SSF48452">
    <property type="entry name" value="TPR-like"/>
    <property type="match status" value="1"/>
</dbReference>
<gene>
    <name evidence="2" type="ORF">LCGC14_1675600</name>
</gene>
<proteinExistence type="predicted"/>
<evidence type="ECO:0000256" key="1">
    <source>
        <dbReference type="SAM" id="MobiDB-lite"/>
    </source>
</evidence>
<dbReference type="PROSITE" id="PS50005">
    <property type="entry name" value="TPR"/>
    <property type="match status" value="1"/>
</dbReference>